<gene>
    <name evidence="2" type="ORF">ACFS1K_12125</name>
</gene>
<dbReference type="Pfam" id="PF13527">
    <property type="entry name" value="Acetyltransf_9"/>
    <property type="match status" value="1"/>
</dbReference>
<dbReference type="CDD" id="cd04301">
    <property type="entry name" value="NAT_SF"/>
    <property type="match status" value="1"/>
</dbReference>
<sequence>MKYNKVYKEDVTIDQISRLFKSVWDLDDYSKIYNKTNWAFNNDFSKILLFEDNNKLIAARGGIYWPLQIGQNSIKTVQFHGTCVHPSYRRKGIFSDINKLFLAEANEDGVDFIFNISVDISRKGYEKLGWEYISGFRRLTYIRKPLKFITHRKKQNSISDPTIDLGDIIVPQSFIEARNTKLSKTVHCKYSSEFLEWRLSNSYENYGKTQTSKGLIIYKVKNNKNGLKEVIIGEVFLLEYNYKNFSEVLKLLIDNENPDLLFTYIFKGHPCYLYFIMNLFLPNPKRYNLNFGTKFLNKGLQSNMLNKKWAICFLDIDTF</sequence>
<dbReference type="InterPro" id="IPR016181">
    <property type="entry name" value="Acyl_CoA_acyltransferase"/>
</dbReference>
<reference evidence="3" key="1">
    <citation type="journal article" date="2019" name="Int. J. Syst. Evol. Microbiol.">
        <title>The Global Catalogue of Microorganisms (GCM) 10K type strain sequencing project: providing services to taxonomists for standard genome sequencing and annotation.</title>
        <authorList>
            <consortium name="The Broad Institute Genomics Platform"/>
            <consortium name="The Broad Institute Genome Sequencing Center for Infectious Disease"/>
            <person name="Wu L."/>
            <person name="Ma J."/>
        </authorList>
    </citation>
    <scope>NUCLEOTIDE SEQUENCE [LARGE SCALE GENOMIC DNA]</scope>
    <source>
        <strain evidence="3">KCTC 52924</strain>
    </source>
</reference>
<dbReference type="RefSeq" id="WP_251806783.1">
    <property type="nucleotide sequence ID" value="NZ_CP166679.1"/>
</dbReference>
<evidence type="ECO:0000259" key="1">
    <source>
        <dbReference type="PROSITE" id="PS51186"/>
    </source>
</evidence>
<feature type="domain" description="N-acetyltransferase" evidence="1">
    <location>
        <begin position="11"/>
        <end position="147"/>
    </location>
</feature>
<dbReference type="SUPFAM" id="SSF55729">
    <property type="entry name" value="Acyl-CoA N-acyltransferases (Nat)"/>
    <property type="match status" value="1"/>
</dbReference>
<organism evidence="2 3">
    <name type="scientific">Arenibacter antarcticus</name>
    <dbReference type="NCBI Taxonomy" id="2040469"/>
    <lineage>
        <taxon>Bacteria</taxon>
        <taxon>Pseudomonadati</taxon>
        <taxon>Bacteroidota</taxon>
        <taxon>Flavobacteriia</taxon>
        <taxon>Flavobacteriales</taxon>
        <taxon>Flavobacteriaceae</taxon>
        <taxon>Arenibacter</taxon>
    </lineage>
</organism>
<keyword evidence="2" id="KW-0012">Acyltransferase</keyword>
<accession>A0ABW5VKM7</accession>
<evidence type="ECO:0000313" key="3">
    <source>
        <dbReference type="Proteomes" id="UP001597532"/>
    </source>
</evidence>
<name>A0ABW5VKM7_9FLAO</name>
<dbReference type="InterPro" id="IPR000182">
    <property type="entry name" value="GNAT_dom"/>
</dbReference>
<comment type="caution">
    <text evidence="2">The sequence shown here is derived from an EMBL/GenBank/DDBJ whole genome shotgun (WGS) entry which is preliminary data.</text>
</comment>
<keyword evidence="2" id="KW-0808">Transferase</keyword>
<keyword evidence="3" id="KW-1185">Reference proteome</keyword>
<dbReference type="GO" id="GO:0016746">
    <property type="term" value="F:acyltransferase activity"/>
    <property type="evidence" value="ECO:0007669"/>
    <property type="project" value="UniProtKB-KW"/>
</dbReference>
<dbReference type="EC" id="2.3.-.-" evidence="2"/>
<dbReference type="Gene3D" id="3.40.630.30">
    <property type="match status" value="1"/>
</dbReference>
<dbReference type="Proteomes" id="UP001597532">
    <property type="component" value="Unassembled WGS sequence"/>
</dbReference>
<evidence type="ECO:0000313" key="2">
    <source>
        <dbReference type="EMBL" id="MFD2790511.1"/>
    </source>
</evidence>
<proteinExistence type="predicted"/>
<protein>
    <submittedName>
        <fullName evidence="2">GNAT family N-acetyltransferase</fullName>
        <ecNumber evidence="2">2.3.-.-</ecNumber>
    </submittedName>
</protein>
<dbReference type="EMBL" id="JBHUOK010000030">
    <property type="protein sequence ID" value="MFD2790511.1"/>
    <property type="molecule type" value="Genomic_DNA"/>
</dbReference>
<dbReference type="PROSITE" id="PS51186">
    <property type="entry name" value="GNAT"/>
    <property type="match status" value="1"/>
</dbReference>